<sequence>MLTRTIAFLDSATLAADIKLRSPSFPHEWRNFAATAPNEVIERLRDVEIAVVNKVRLGRDALSELKSLRLIAVAATGTDCIDTEACRDLGITVVNIRGYAGVTVPEHVFALMLSLRRNIIAYRDDVRAGRWQDAGQFCFHDHPIRDLSGATLGIIGEGTLGQEVAARARAFGMNVFFAAHKGVDGLGPLYTPWGEVLARSDVLTLHCPLTPATRGLLAMPEFEAMERRPLIVNTARGPLIDESDLEEALERGLVSGAGLDVTLPEPPAPDSAFMRLARRPDTIVTPHVAWASHQAQQALAEQLVDLIEAYAAGRPRNVVGEDC</sequence>
<gene>
    <name evidence="7" type="ORF">ACFQ2S_20325</name>
</gene>
<dbReference type="SUPFAM" id="SSF52283">
    <property type="entry name" value="Formate/glycerate dehydrogenase catalytic domain-like"/>
    <property type="match status" value="1"/>
</dbReference>
<evidence type="ECO:0000259" key="6">
    <source>
        <dbReference type="Pfam" id="PF02826"/>
    </source>
</evidence>
<dbReference type="Gene3D" id="3.40.50.720">
    <property type="entry name" value="NAD(P)-binding Rossmann-like Domain"/>
    <property type="match status" value="2"/>
</dbReference>
<dbReference type="Pfam" id="PF00389">
    <property type="entry name" value="2-Hacid_dh"/>
    <property type="match status" value="1"/>
</dbReference>
<evidence type="ECO:0000259" key="5">
    <source>
        <dbReference type="Pfam" id="PF00389"/>
    </source>
</evidence>
<feature type="domain" description="D-isomer specific 2-hydroxyacid dehydrogenase NAD-binding" evidence="6">
    <location>
        <begin position="109"/>
        <end position="289"/>
    </location>
</feature>
<dbReference type="SUPFAM" id="SSF51735">
    <property type="entry name" value="NAD(P)-binding Rossmann-fold domains"/>
    <property type="match status" value="1"/>
</dbReference>
<proteinExistence type="inferred from homology"/>
<evidence type="ECO:0000256" key="3">
    <source>
        <dbReference type="ARBA" id="ARBA00023027"/>
    </source>
</evidence>
<reference evidence="8" key="1">
    <citation type="journal article" date="2019" name="Int. J. Syst. Evol. Microbiol.">
        <title>The Global Catalogue of Microorganisms (GCM) 10K type strain sequencing project: providing services to taxonomists for standard genome sequencing and annotation.</title>
        <authorList>
            <consortium name="The Broad Institute Genomics Platform"/>
            <consortium name="The Broad Institute Genome Sequencing Center for Infectious Disease"/>
            <person name="Wu L."/>
            <person name="Ma J."/>
        </authorList>
    </citation>
    <scope>NUCLEOTIDE SEQUENCE [LARGE SCALE GENOMIC DNA]</scope>
    <source>
        <strain evidence="8">CCUG 60524</strain>
    </source>
</reference>
<name>A0ABW3IVP3_9RHOB</name>
<keyword evidence="8" id="KW-1185">Reference proteome</keyword>
<organism evidence="7 8">
    <name type="scientific">Tropicimonas aquimaris</name>
    <dbReference type="NCBI Taxonomy" id="914152"/>
    <lineage>
        <taxon>Bacteria</taxon>
        <taxon>Pseudomonadati</taxon>
        <taxon>Pseudomonadota</taxon>
        <taxon>Alphaproteobacteria</taxon>
        <taxon>Rhodobacterales</taxon>
        <taxon>Roseobacteraceae</taxon>
        <taxon>Tropicimonas</taxon>
    </lineage>
</organism>
<keyword evidence="3" id="KW-0520">NAD</keyword>
<dbReference type="InterPro" id="IPR006140">
    <property type="entry name" value="D-isomer_DH_NAD-bd"/>
</dbReference>
<dbReference type="PANTHER" id="PTHR43761">
    <property type="entry name" value="D-ISOMER SPECIFIC 2-HYDROXYACID DEHYDROGENASE FAMILY PROTEIN (AFU_ORTHOLOGUE AFUA_1G13630)"/>
    <property type="match status" value="1"/>
</dbReference>
<comment type="caution">
    <text evidence="7">The sequence shown here is derived from an EMBL/GenBank/DDBJ whole genome shotgun (WGS) entry which is preliminary data.</text>
</comment>
<dbReference type="InterPro" id="IPR006139">
    <property type="entry name" value="D-isomer_2_OHA_DH_cat_dom"/>
</dbReference>
<comment type="similarity">
    <text evidence="1 4">Belongs to the D-isomer specific 2-hydroxyacid dehydrogenase family.</text>
</comment>
<dbReference type="InterPro" id="IPR036291">
    <property type="entry name" value="NAD(P)-bd_dom_sf"/>
</dbReference>
<dbReference type="InterPro" id="IPR050418">
    <property type="entry name" value="D-iso_2-hydroxyacid_DH_PdxB"/>
</dbReference>
<dbReference type="PANTHER" id="PTHR43761:SF1">
    <property type="entry name" value="D-ISOMER SPECIFIC 2-HYDROXYACID DEHYDROGENASE CATALYTIC DOMAIN-CONTAINING PROTEIN-RELATED"/>
    <property type="match status" value="1"/>
</dbReference>
<dbReference type="Proteomes" id="UP001597108">
    <property type="component" value="Unassembled WGS sequence"/>
</dbReference>
<evidence type="ECO:0000313" key="7">
    <source>
        <dbReference type="EMBL" id="MFD0981986.1"/>
    </source>
</evidence>
<evidence type="ECO:0000313" key="8">
    <source>
        <dbReference type="Proteomes" id="UP001597108"/>
    </source>
</evidence>
<feature type="domain" description="D-isomer specific 2-hydroxyacid dehydrogenase catalytic" evidence="5">
    <location>
        <begin position="35"/>
        <end position="319"/>
    </location>
</feature>
<protein>
    <submittedName>
        <fullName evidence="7">D-2-hydroxyacid dehydrogenase</fullName>
    </submittedName>
</protein>
<evidence type="ECO:0000256" key="4">
    <source>
        <dbReference type="RuleBase" id="RU003719"/>
    </source>
</evidence>
<evidence type="ECO:0000256" key="2">
    <source>
        <dbReference type="ARBA" id="ARBA00023002"/>
    </source>
</evidence>
<evidence type="ECO:0000256" key="1">
    <source>
        <dbReference type="ARBA" id="ARBA00005854"/>
    </source>
</evidence>
<keyword evidence="2 4" id="KW-0560">Oxidoreductase</keyword>
<dbReference type="CDD" id="cd12162">
    <property type="entry name" value="2-Hacid_dh_4"/>
    <property type="match status" value="1"/>
</dbReference>
<dbReference type="Pfam" id="PF02826">
    <property type="entry name" value="2-Hacid_dh_C"/>
    <property type="match status" value="1"/>
</dbReference>
<dbReference type="EMBL" id="JBHTJT010000049">
    <property type="protein sequence ID" value="MFD0981986.1"/>
    <property type="molecule type" value="Genomic_DNA"/>
</dbReference>
<accession>A0ABW3IVP3</accession>
<dbReference type="RefSeq" id="WP_386077334.1">
    <property type="nucleotide sequence ID" value="NZ_JBHTJT010000049.1"/>
</dbReference>